<dbReference type="Gene3D" id="3.30.1370.10">
    <property type="entry name" value="K Homology domain, type 1"/>
    <property type="match status" value="2"/>
</dbReference>
<feature type="compositionally biased region" description="Low complexity" evidence="9">
    <location>
        <begin position="335"/>
        <end position="344"/>
    </location>
</feature>
<reference evidence="12 13" key="1">
    <citation type="submission" date="2024-03" db="EMBL/GenBank/DDBJ databases">
        <title>Aureococcus anophagefferens CCMP1851 and Kratosvirus quantuckense: Draft genome of a second virus-susceptible host strain in the model system.</title>
        <authorList>
            <person name="Chase E."/>
            <person name="Truchon A.R."/>
            <person name="Schepens W."/>
            <person name="Wilhelm S.W."/>
        </authorList>
    </citation>
    <scope>NUCLEOTIDE SEQUENCE [LARGE SCALE GENOMIC DNA]</scope>
    <source>
        <strain evidence="12 13">CCMP1851</strain>
    </source>
</reference>
<accession>A0ABR1FRE6</accession>
<feature type="domain" description="KRR1 small subunit processome component second KH" evidence="11">
    <location>
        <begin position="136"/>
        <end position="225"/>
    </location>
</feature>
<feature type="compositionally biased region" description="Low complexity" evidence="9">
    <location>
        <begin position="293"/>
        <end position="314"/>
    </location>
</feature>
<dbReference type="Pfam" id="PF17903">
    <property type="entry name" value="KH_KRR1_1st"/>
    <property type="match status" value="1"/>
</dbReference>
<comment type="caution">
    <text evidence="12">The sequence shown here is derived from an EMBL/GenBank/DDBJ whole genome shotgun (WGS) entry which is preliminary data.</text>
</comment>
<feature type="compositionally biased region" description="Basic and acidic residues" evidence="9">
    <location>
        <begin position="20"/>
        <end position="30"/>
    </location>
</feature>
<evidence type="ECO:0000256" key="9">
    <source>
        <dbReference type="SAM" id="MobiDB-lite"/>
    </source>
</evidence>
<comment type="subunit">
    <text evidence="8">Component of the ribosomal small subunit (SSU) processome.</text>
</comment>
<name>A0ABR1FRE6_AURAN</name>
<dbReference type="InterPro" id="IPR048548">
    <property type="entry name" value="KRR1-like_KH2"/>
</dbReference>
<comment type="function">
    <text evidence="8">Required for 40S ribosome biogenesis. Involved in nucleolar processing of pre-18S ribosomal RNA and ribosome assembly.</text>
</comment>
<keyword evidence="13" id="KW-1185">Reference proteome</keyword>
<dbReference type="Proteomes" id="UP001363151">
    <property type="component" value="Unassembled WGS sequence"/>
</dbReference>
<gene>
    <name evidence="12" type="primary">KRR1</name>
    <name evidence="12" type="ORF">SO694_00242012</name>
</gene>
<evidence type="ECO:0000256" key="5">
    <source>
        <dbReference type="ARBA" id="ARBA00022884"/>
    </source>
</evidence>
<evidence type="ECO:0000256" key="6">
    <source>
        <dbReference type="ARBA" id="ARBA00023242"/>
    </source>
</evidence>
<dbReference type="PANTHER" id="PTHR12581:SF0">
    <property type="entry name" value="KRR1 SMALL SUBUNIT PROCESSOME COMPONENT HOMOLOG"/>
    <property type="match status" value="1"/>
</dbReference>
<dbReference type="CDD" id="cd22393">
    <property type="entry name" value="KH-I_KRR1_rpt1"/>
    <property type="match status" value="1"/>
</dbReference>
<keyword evidence="6 8" id="KW-0539">Nucleus</keyword>
<keyword evidence="4 8" id="KW-0698">rRNA processing</keyword>
<keyword evidence="7 8" id="KW-0687">Ribonucleoprotein</keyword>
<feature type="compositionally biased region" description="Basic residues" evidence="9">
    <location>
        <begin position="247"/>
        <end position="257"/>
    </location>
</feature>
<proteinExistence type="inferred from homology"/>
<feature type="region of interest" description="Disordered" evidence="9">
    <location>
        <begin position="293"/>
        <end position="368"/>
    </location>
</feature>
<dbReference type="PIRSF" id="PIRSF006515">
    <property type="entry name" value="KRR1"/>
    <property type="match status" value="1"/>
</dbReference>
<comment type="subcellular location">
    <subcellularLocation>
        <location evidence="1 8">Nucleus</location>
        <location evidence="1 8">Nucleolus</location>
    </subcellularLocation>
</comment>
<dbReference type="InterPro" id="IPR024166">
    <property type="entry name" value="rRNA_assembly_KRR1"/>
</dbReference>
<evidence type="ECO:0000256" key="7">
    <source>
        <dbReference type="ARBA" id="ARBA00023274"/>
    </source>
</evidence>
<feature type="region of interest" description="Disordered" evidence="9">
    <location>
        <begin position="1"/>
        <end position="30"/>
    </location>
</feature>
<evidence type="ECO:0000256" key="2">
    <source>
        <dbReference type="ARBA" id="ARBA00009344"/>
    </source>
</evidence>
<dbReference type="InterPro" id="IPR048549">
    <property type="entry name" value="KRR1-like_KH2_euk"/>
</dbReference>
<sequence length="368" mass="41427">MDADSEAKVPKKQRGPVPDTRYRKDKPWDTDDVDHWKLEEWKPEHSPGAFLEESSFATLFPRYREGYIREAWPIVTRTLGKVGVACELNLIEGSMTVATTRKTSDPYVILKARDLIKLLARSIPAAQAMKILDDGVHCDVIKIGGLVRNRDRFVRRRQRLVGPDGATLKALELLTECYVLVQGNTVACMGGIKGLKTCRKVVEECFRNVHPIYNIKILMIKRELANDPELKEEDWERFLPKFAKKNVQTKKPLKTRPTKAYTPFPPAQQPSKVDLQIESGEYFAPESAKRQAAAAATRTGDVAARAESDAAALPPKKKRERPHKRKPARRGGRGPTPRTSSRSRIGGGRGTARPRDARRTRATRRACT</sequence>
<evidence type="ECO:0000256" key="1">
    <source>
        <dbReference type="ARBA" id="ARBA00004604"/>
    </source>
</evidence>
<feature type="compositionally biased region" description="Basic residues" evidence="9">
    <location>
        <begin position="315"/>
        <end position="332"/>
    </location>
</feature>
<dbReference type="EMBL" id="JBBJCI010000273">
    <property type="protein sequence ID" value="KAK7236536.1"/>
    <property type="molecule type" value="Genomic_DNA"/>
</dbReference>
<evidence type="ECO:0000313" key="12">
    <source>
        <dbReference type="EMBL" id="KAK7236536.1"/>
    </source>
</evidence>
<protein>
    <recommendedName>
        <fullName evidence="8">KRR1 small subunit processome component</fullName>
    </recommendedName>
    <alternativeName>
        <fullName evidence="8">KRR-R motif-containing protein 1</fullName>
    </alternativeName>
</protein>
<dbReference type="PANTHER" id="PTHR12581">
    <property type="entry name" value="HIV-1 REV BINDING PROTEIN 2, 3"/>
    <property type="match status" value="1"/>
</dbReference>
<evidence type="ECO:0000259" key="11">
    <source>
        <dbReference type="Pfam" id="PF21800"/>
    </source>
</evidence>
<feature type="domain" description="KRR1 small subunit processome component first KH" evidence="10">
    <location>
        <begin position="54"/>
        <end position="134"/>
    </location>
</feature>
<evidence type="ECO:0000313" key="13">
    <source>
        <dbReference type="Proteomes" id="UP001363151"/>
    </source>
</evidence>
<dbReference type="SUPFAM" id="SSF54791">
    <property type="entry name" value="Eukaryotic type KH-domain (KH-domain type I)"/>
    <property type="match status" value="1"/>
</dbReference>
<dbReference type="InterPro" id="IPR036612">
    <property type="entry name" value="KH_dom_type_1_sf"/>
</dbReference>
<dbReference type="Pfam" id="PF21800">
    <property type="entry name" value="KH_KRR1_2nd"/>
    <property type="match status" value="1"/>
</dbReference>
<evidence type="ECO:0000256" key="8">
    <source>
        <dbReference type="PIRNR" id="PIRNR006515"/>
    </source>
</evidence>
<evidence type="ECO:0000259" key="10">
    <source>
        <dbReference type="Pfam" id="PF17903"/>
    </source>
</evidence>
<organism evidence="12 13">
    <name type="scientific">Aureococcus anophagefferens</name>
    <name type="common">Harmful bloom alga</name>
    <dbReference type="NCBI Taxonomy" id="44056"/>
    <lineage>
        <taxon>Eukaryota</taxon>
        <taxon>Sar</taxon>
        <taxon>Stramenopiles</taxon>
        <taxon>Ochrophyta</taxon>
        <taxon>Pelagophyceae</taxon>
        <taxon>Pelagomonadales</taxon>
        <taxon>Pelagomonadaceae</taxon>
        <taxon>Aureococcus</taxon>
    </lineage>
</organism>
<evidence type="ECO:0000256" key="4">
    <source>
        <dbReference type="ARBA" id="ARBA00022552"/>
    </source>
</evidence>
<dbReference type="InterPro" id="IPR041174">
    <property type="entry name" value="KRR1-like_KH1"/>
</dbReference>
<dbReference type="InterPro" id="IPR048550">
    <property type="entry name" value="KRR1-like_KH1_euk"/>
</dbReference>
<dbReference type="CDD" id="cd22394">
    <property type="entry name" value="KH-I_KRR1_rpt2"/>
    <property type="match status" value="1"/>
</dbReference>
<comment type="similarity">
    <text evidence="2 8">Belongs to the KRR1 family.</text>
</comment>
<keyword evidence="5 8" id="KW-0694">RNA-binding</keyword>
<evidence type="ECO:0000256" key="3">
    <source>
        <dbReference type="ARBA" id="ARBA00022517"/>
    </source>
</evidence>
<keyword evidence="3 8" id="KW-0690">Ribosome biogenesis</keyword>
<feature type="region of interest" description="Disordered" evidence="9">
    <location>
        <begin position="247"/>
        <end position="272"/>
    </location>
</feature>